<dbReference type="SUPFAM" id="SSF52374">
    <property type="entry name" value="Nucleotidylyl transferase"/>
    <property type="match status" value="2"/>
</dbReference>
<keyword evidence="3" id="KW-0444">Lipid biosynthesis</keyword>
<dbReference type="EC" id="2.7.7.14" evidence="10"/>
<protein>
    <recommendedName>
        <fullName evidence="10">ethanolamine-phosphate cytidylyltransferase</fullName>
        <ecNumber evidence="10">2.7.7.14</ecNumber>
    </recommendedName>
    <alternativeName>
        <fullName evidence="11">CTP:phosphoethanolamine cytidylyltransferase</fullName>
    </alternativeName>
</protein>
<dbReference type="CDD" id="cd02173">
    <property type="entry name" value="ECT"/>
    <property type="match status" value="1"/>
</dbReference>
<dbReference type="InterPro" id="IPR044608">
    <property type="entry name" value="Ect1/PCYT2"/>
</dbReference>
<dbReference type="PANTHER" id="PTHR45780:SF2">
    <property type="entry name" value="ETHANOLAMINE-PHOSPHATE CYTIDYLYLTRANSFERASE"/>
    <property type="match status" value="1"/>
</dbReference>
<keyword evidence="6" id="KW-0443">Lipid metabolism</keyword>
<dbReference type="CDD" id="cd02174">
    <property type="entry name" value="CCT"/>
    <property type="match status" value="1"/>
</dbReference>
<evidence type="ECO:0000256" key="11">
    <source>
        <dbReference type="ARBA" id="ARBA00031473"/>
    </source>
</evidence>
<dbReference type="GO" id="GO:0004306">
    <property type="term" value="F:ethanolamine-phosphate cytidylyltransferase activity"/>
    <property type="evidence" value="ECO:0007669"/>
    <property type="project" value="UniProtKB-EC"/>
</dbReference>
<evidence type="ECO:0000313" key="13">
    <source>
        <dbReference type="EMBL" id="ELP85948.1"/>
    </source>
</evidence>
<dbReference type="InterPro" id="IPR041723">
    <property type="entry name" value="CCT"/>
</dbReference>
<dbReference type="InterPro" id="IPR014729">
    <property type="entry name" value="Rossmann-like_a/b/a_fold"/>
</dbReference>
<accession>A0A0A1TXD8</accession>
<evidence type="ECO:0000256" key="10">
    <source>
        <dbReference type="ARBA" id="ARBA00024221"/>
    </source>
</evidence>
<keyword evidence="4 13" id="KW-0808">Transferase</keyword>
<dbReference type="RefSeq" id="XP_004185294.1">
    <property type="nucleotide sequence ID" value="XM_004185246.1"/>
</dbReference>
<dbReference type="NCBIfam" id="TIGR00125">
    <property type="entry name" value="cyt_tran_rel"/>
    <property type="match status" value="2"/>
</dbReference>
<evidence type="ECO:0000256" key="7">
    <source>
        <dbReference type="ARBA" id="ARBA00023209"/>
    </source>
</evidence>
<keyword evidence="5 13" id="KW-0548">Nucleotidyltransferase</keyword>
<dbReference type="UniPathway" id="UPA00558">
    <property type="reaction ID" value="UER00742"/>
</dbReference>
<evidence type="ECO:0000256" key="2">
    <source>
        <dbReference type="ARBA" id="ARBA00010101"/>
    </source>
</evidence>
<evidence type="ECO:0000256" key="9">
    <source>
        <dbReference type="ARBA" id="ARBA00024191"/>
    </source>
</evidence>
<keyword evidence="14" id="KW-1185">Reference proteome</keyword>
<dbReference type="SMR" id="A0A0A1TXD8"/>
<gene>
    <name evidence="13" type="ORF">EIN_135620</name>
</gene>
<organism evidence="13 14">
    <name type="scientific">Entamoeba invadens IP1</name>
    <dbReference type="NCBI Taxonomy" id="370355"/>
    <lineage>
        <taxon>Eukaryota</taxon>
        <taxon>Amoebozoa</taxon>
        <taxon>Evosea</taxon>
        <taxon>Archamoebae</taxon>
        <taxon>Mastigamoebida</taxon>
        <taxon>Entamoebidae</taxon>
        <taxon>Entamoeba</taxon>
    </lineage>
</organism>
<dbReference type="KEGG" id="eiv:EIN_135620"/>
<keyword evidence="8" id="KW-1208">Phospholipid metabolism</keyword>
<dbReference type="EMBL" id="KB207027">
    <property type="protein sequence ID" value="ELP85948.1"/>
    <property type="molecule type" value="Genomic_DNA"/>
</dbReference>
<dbReference type="Gene3D" id="3.40.50.620">
    <property type="entry name" value="HUPs"/>
    <property type="match status" value="2"/>
</dbReference>
<name>A0A0A1TXD8_ENTIV</name>
<dbReference type="OMA" id="HMNAFRL"/>
<reference evidence="13 14" key="1">
    <citation type="submission" date="2012-10" db="EMBL/GenBank/DDBJ databases">
        <authorList>
            <person name="Zafar N."/>
            <person name="Inman J."/>
            <person name="Hall N."/>
            <person name="Lorenzi H."/>
            <person name="Caler E."/>
        </authorList>
    </citation>
    <scope>NUCLEOTIDE SEQUENCE [LARGE SCALE GENOMIC DNA]</scope>
    <source>
        <strain evidence="13 14">IP1</strain>
    </source>
</reference>
<evidence type="ECO:0000313" key="14">
    <source>
        <dbReference type="Proteomes" id="UP000014680"/>
    </source>
</evidence>
<feature type="domain" description="Cytidyltransferase-like" evidence="12">
    <location>
        <begin position="30"/>
        <end position="158"/>
    </location>
</feature>
<evidence type="ECO:0000256" key="6">
    <source>
        <dbReference type="ARBA" id="ARBA00023098"/>
    </source>
</evidence>
<dbReference type="GO" id="GO:0005737">
    <property type="term" value="C:cytoplasm"/>
    <property type="evidence" value="ECO:0007669"/>
    <property type="project" value="TreeGrafter"/>
</dbReference>
<dbReference type="InterPro" id="IPR004821">
    <property type="entry name" value="Cyt_trans-like"/>
</dbReference>
<sequence length="342" mass="39235">MSSALGKGFESQFVHHHVKNIKTGVPRVWVDGCFDMFHWGHANVVRQAAAVFGYKCCLCVGLHSDKTITNQKAKPVMNEEERTAAVLACEWVDEVVDGITWWCTPYDFVKSFNIDYVVHGDDIVCDKVTGKNCYWEMEEHGMLKLVPRTQGVSTTDLIYRMLNPTSQDHWTGYRHSILTIDKILLFSQQKRQLKDTDRIVYVDGVFDLLHLGHYRLLKHARESGDYVIVGVYDDDIANKKLGKNYPICNVGERVMSLLACGYVDNIVIGAPEGVTKEMIEKMNIKRVIHGVKDYQEEKYKDAIEGGIMEVYDTKTQLTAEDVINRIKEMHAMYEERNSKKER</sequence>
<keyword evidence="7" id="KW-0594">Phospholipid biosynthesis</keyword>
<comment type="similarity">
    <text evidence="2">Belongs to the cytidylyltransferase family.</text>
</comment>
<dbReference type="GeneID" id="14884863"/>
<feature type="domain" description="Cytidyltransferase-like" evidence="12">
    <location>
        <begin position="201"/>
        <end position="296"/>
    </location>
</feature>
<comment type="pathway">
    <text evidence="9">Phospholipid metabolism; phosphatidylethanolamine biosynthesis; phosphatidylethanolamine from ethanolamine: step 2/3.</text>
</comment>
<evidence type="ECO:0000256" key="8">
    <source>
        <dbReference type="ARBA" id="ARBA00023264"/>
    </source>
</evidence>
<dbReference type="GO" id="GO:0006646">
    <property type="term" value="P:phosphatidylethanolamine biosynthetic process"/>
    <property type="evidence" value="ECO:0007669"/>
    <property type="project" value="UniProtKB-UniPathway"/>
</dbReference>
<evidence type="ECO:0000256" key="5">
    <source>
        <dbReference type="ARBA" id="ARBA00022695"/>
    </source>
</evidence>
<evidence type="ECO:0000256" key="4">
    <source>
        <dbReference type="ARBA" id="ARBA00022679"/>
    </source>
</evidence>
<dbReference type="AlphaFoldDB" id="A0A0A1TXD8"/>
<dbReference type="OrthoDB" id="40021at2759"/>
<dbReference type="VEuPathDB" id="AmoebaDB:EIN_135620"/>
<evidence type="ECO:0000256" key="1">
    <source>
        <dbReference type="ARBA" id="ARBA00005189"/>
    </source>
</evidence>
<proteinExistence type="inferred from homology"/>
<evidence type="ECO:0000256" key="3">
    <source>
        <dbReference type="ARBA" id="ARBA00022516"/>
    </source>
</evidence>
<dbReference type="PANTHER" id="PTHR45780">
    <property type="entry name" value="ETHANOLAMINE-PHOSPHATE CYTIDYLYLTRANSFERASE"/>
    <property type="match status" value="1"/>
</dbReference>
<dbReference type="Pfam" id="PF01467">
    <property type="entry name" value="CTP_transf_like"/>
    <property type="match status" value="2"/>
</dbReference>
<comment type="pathway">
    <text evidence="1">Lipid metabolism.</text>
</comment>
<dbReference type="Proteomes" id="UP000014680">
    <property type="component" value="Unassembled WGS sequence"/>
</dbReference>
<evidence type="ECO:0000259" key="12">
    <source>
        <dbReference type="Pfam" id="PF01467"/>
    </source>
</evidence>